<dbReference type="InterPro" id="IPR047055">
    <property type="entry name" value="MotA-like"/>
</dbReference>
<protein>
    <submittedName>
        <fullName evidence="1">Flagellar motor component MotA</fullName>
    </submittedName>
</protein>
<dbReference type="PANTHER" id="PTHR30433:SF4">
    <property type="entry name" value="MOTILITY PROTEIN A"/>
    <property type="match status" value="1"/>
</dbReference>
<accession>A0ABV2SBG7</accession>
<keyword evidence="1" id="KW-0966">Cell projection</keyword>
<gene>
    <name evidence="1" type="ORF">V5J35_000303</name>
</gene>
<comment type="caution">
    <text evidence="1">The sequence shown here is derived from an EMBL/GenBank/DDBJ whole genome shotgun (WGS) entry which is preliminary data.</text>
</comment>
<evidence type="ECO:0000313" key="1">
    <source>
        <dbReference type="EMBL" id="MET4755111.1"/>
    </source>
</evidence>
<keyword evidence="2" id="KW-1185">Reference proteome</keyword>
<keyword evidence="1" id="KW-0969">Cilium</keyword>
<organism evidence="1 2">
    <name type="scientific">Endozoicomonas lisbonensis</name>
    <dbReference type="NCBI Taxonomy" id="3120522"/>
    <lineage>
        <taxon>Bacteria</taxon>
        <taxon>Pseudomonadati</taxon>
        <taxon>Pseudomonadota</taxon>
        <taxon>Gammaproteobacteria</taxon>
        <taxon>Oceanospirillales</taxon>
        <taxon>Endozoicomonadaceae</taxon>
        <taxon>Endozoicomonas</taxon>
    </lineage>
</organism>
<dbReference type="Proteomes" id="UP001549366">
    <property type="component" value="Unassembled WGS sequence"/>
</dbReference>
<proteinExistence type="predicted"/>
<keyword evidence="1" id="KW-0282">Flagellum</keyword>
<dbReference type="InterPro" id="IPR000540">
    <property type="entry name" value="Flag_MotA_CS"/>
</dbReference>
<dbReference type="PROSITE" id="PS01307">
    <property type="entry name" value="MOTA"/>
    <property type="match status" value="1"/>
</dbReference>
<sequence>MTMGAMGGPVEIIGMSIAKALVGTFLGILLCYGFAAPLAQAIQHNVKEEVLLFDCVKTAIVAQVCGRPSAIAVDAGRRLLYAEVRPSFEQMEGWLLENRQTP</sequence>
<dbReference type="EMBL" id="JBEWTB010000002">
    <property type="protein sequence ID" value="MET4755111.1"/>
    <property type="molecule type" value="Genomic_DNA"/>
</dbReference>
<name>A0ABV2SBG7_9GAMM</name>
<evidence type="ECO:0000313" key="2">
    <source>
        <dbReference type="Proteomes" id="UP001549366"/>
    </source>
</evidence>
<dbReference type="PANTHER" id="PTHR30433">
    <property type="entry name" value="CHEMOTAXIS PROTEIN MOTA"/>
    <property type="match status" value="1"/>
</dbReference>
<reference evidence="1 2" key="1">
    <citation type="submission" date="2024-06" db="EMBL/GenBank/DDBJ databases">
        <title>Genomic Encyclopedia of Type Strains, Phase V (KMG-V): Genome sequencing to study the core and pangenomes of soil and plant-associated prokaryotes.</title>
        <authorList>
            <person name="Whitman W."/>
        </authorList>
    </citation>
    <scope>NUCLEOTIDE SEQUENCE [LARGE SCALE GENOMIC DNA]</scope>
    <source>
        <strain evidence="1 2">NE40</strain>
    </source>
</reference>